<feature type="region of interest" description="Disordered" evidence="2">
    <location>
        <begin position="73"/>
        <end position="142"/>
    </location>
</feature>
<evidence type="ECO:0000256" key="1">
    <source>
        <dbReference type="ARBA" id="ARBA00022884"/>
    </source>
</evidence>
<dbReference type="Gene3D" id="1.10.1710.10">
    <property type="entry name" value="ProQ/FinO domain"/>
    <property type="match status" value="1"/>
</dbReference>
<dbReference type="Pfam" id="PF04352">
    <property type="entry name" value="ProQ"/>
    <property type="match status" value="1"/>
</dbReference>
<reference evidence="4 5" key="1">
    <citation type="submission" date="2020-06" db="EMBL/GenBank/DDBJ databases">
        <title>Synonyms of Asaia species.</title>
        <authorList>
            <person name="Sombolestani A."/>
        </authorList>
    </citation>
    <scope>NUCLEOTIDE SEQUENCE [LARGE SCALE GENOMIC DNA]</scope>
    <source>
        <strain evidence="4 5">LMG 27047</strain>
    </source>
</reference>
<feature type="compositionally biased region" description="Basic and acidic residues" evidence="2">
    <location>
        <begin position="90"/>
        <end position="117"/>
    </location>
</feature>
<feature type="domain" description="ProQ/FinO" evidence="3">
    <location>
        <begin position="10"/>
        <end position="112"/>
    </location>
</feature>
<dbReference type="SMART" id="SM00945">
    <property type="entry name" value="ProQ"/>
    <property type="match status" value="1"/>
</dbReference>
<evidence type="ECO:0000259" key="3">
    <source>
        <dbReference type="SMART" id="SM00945"/>
    </source>
</evidence>
<name>A0ABX2P880_9PROT</name>
<evidence type="ECO:0000256" key="2">
    <source>
        <dbReference type="SAM" id="MobiDB-lite"/>
    </source>
</evidence>
<keyword evidence="1" id="KW-0694">RNA-binding</keyword>
<dbReference type="RefSeq" id="WP_267312104.1">
    <property type="nucleotide sequence ID" value="NZ_JABXXU010000010.1"/>
</dbReference>
<accession>A0ABX2P880</accession>
<evidence type="ECO:0000313" key="4">
    <source>
        <dbReference type="EMBL" id="NVN48159.1"/>
    </source>
</evidence>
<proteinExistence type="predicted"/>
<dbReference type="EMBL" id="JABXXV010000010">
    <property type="protein sequence ID" value="NVN48159.1"/>
    <property type="molecule type" value="Genomic_DNA"/>
</dbReference>
<keyword evidence="5" id="KW-1185">Reference proteome</keyword>
<feature type="compositionally biased region" description="Pro residues" evidence="2">
    <location>
        <begin position="123"/>
        <end position="133"/>
    </location>
</feature>
<comment type="caution">
    <text evidence="4">The sequence shown here is derived from an EMBL/GenBank/DDBJ whole genome shotgun (WGS) entry which is preliminary data.</text>
</comment>
<organism evidence="4 5">
    <name type="scientific">Asaia spathodeae</name>
    <dbReference type="NCBI Taxonomy" id="657016"/>
    <lineage>
        <taxon>Bacteria</taxon>
        <taxon>Pseudomonadati</taxon>
        <taxon>Pseudomonadota</taxon>
        <taxon>Alphaproteobacteria</taxon>
        <taxon>Acetobacterales</taxon>
        <taxon>Acetobacteraceae</taxon>
        <taxon>Asaia</taxon>
    </lineage>
</organism>
<gene>
    <name evidence="4" type="ORF">HW542_15270</name>
</gene>
<dbReference type="SUPFAM" id="SSF48657">
    <property type="entry name" value="FinO-like"/>
    <property type="match status" value="1"/>
</dbReference>
<evidence type="ECO:0000313" key="5">
    <source>
        <dbReference type="Proteomes" id="UP001516351"/>
    </source>
</evidence>
<dbReference type="Proteomes" id="UP001516351">
    <property type="component" value="Unassembled WGS sequence"/>
</dbReference>
<dbReference type="InterPro" id="IPR016103">
    <property type="entry name" value="ProQ/FinO"/>
</dbReference>
<sequence>MSFFPPDLFEERDRLASAFPAMFEGSNPWAFGIKQQVLAQLPDGCSPERTAAVLRWIATSELYHQVVLSGAVRRNSDGSETVPPTTEELENAKRALDGIEKKRRKLREERKKARELANKPPEPEAPPEMPPKRPVLKLNLSA</sequence>
<protein>
    <recommendedName>
        <fullName evidence="3">ProQ/FinO domain-containing protein</fullName>
    </recommendedName>
</protein>
<dbReference type="InterPro" id="IPR036442">
    <property type="entry name" value="ProQ/FinO_sf"/>
</dbReference>